<dbReference type="CDD" id="cd06587">
    <property type="entry name" value="VOC"/>
    <property type="match status" value="1"/>
</dbReference>
<dbReference type="Proteomes" id="UP000027987">
    <property type="component" value="Chromosome"/>
</dbReference>
<sequence length="126" mass="14577">MHHSRLCALLIDCHVPDIDQAARFWADALGRPIDTEHPGTRGNYRMLETPEDEPIVQIQRVEHESRIHLDIETDDIPAEVARLEKLGAHVVSRLERWVVMQAPTGQRFCVVRIQRPGFPKNANRWE</sequence>
<evidence type="ECO:0000259" key="1">
    <source>
        <dbReference type="PROSITE" id="PS51819"/>
    </source>
</evidence>
<keyword evidence="3" id="KW-1185">Reference proteome</keyword>
<dbReference type="PATRIC" id="fig|1217721.7.peg.2083"/>
<dbReference type="SUPFAM" id="SSF54593">
    <property type="entry name" value="Glyoxalase/Bleomycin resistance protein/Dihydroxybiphenyl dioxygenase"/>
    <property type="match status" value="1"/>
</dbReference>
<feature type="domain" description="VOC" evidence="1">
    <location>
        <begin position="5"/>
        <end position="126"/>
    </location>
</feature>
<dbReference type="STRING" id="1217721.HY57_10075"/>
<name>A0A075JZU9_9GAMM</name>
<dbReference type="PANTHER" id="PTHR35908">
    <property type="entry name" value="HYPOTHETICAL FUSION PROTEIN"/>
    <property type="match status" value="1"/>
</dbReference>
<protein>
    <submittedName>
        <fullName evidence="2">Glyoxalase</fullName>
    </submittedName>
</protein>
<dbReference type="OrthoDB" id="69243at2"/>
<dbReference type="EMBL" id="CP008884">
    <property type="protein sequence ID" value="AIF47591.1"/>
    <property type="molecule type" value="Genomic_DNA"/>
</dbReference>
<evidence type="ECO:0000313" key="2">
    <source>
        <dbReference type="EMBL" id="AIF47591.1"/>
    </source>
</evidence>
<evidence type="ECO:0000313" key="3">
    <source>
        <dbReference type="Proteomes" id="UP000027987"/>
    </source>
</evidence>
<dbReference type="InterPro" id="IPR037523">
    <property type="entry name" value="VOC_core"/>
</dbReference>
<dbReference type="PANTHER" id="PTHR35908:SF1">
    <property type="entry name" value="CONSERVED PROTEIN"/>
    <property type="match status" value="1"/>
</dbReference>
<gene>
    <name evidence="2" type="ORF">HY57_10075</name>
</gene>
<accession>A0A075JZU9</accession>
<dbReference type="InterPro" id="IPR041581">
    <property type="entry name" value="Glyoxalase_6"/>
</dbReference>
<reference evidence="2 3" key="1">
    <citation type="submission" date="2014-07" db="EMBL/GenBank/DDBJ databases">
        <title>Complete Genome Sequence of Dyella japonica Strain A8 Isolated from Malaysian Tropical Soil.</title>
        <authorList>
            <person name="Hui R.K.H."/>
            <person name="Chen J.-W."/>
            <person name="Chan K.-G."/>
            <person name="Leung F.C.C."/>
        </authorList>
    </citation>
    <scope>NUCLEOTIDE SEQUENCE [LARGE SCALE GENOMIC DNA]</scope>
    <source>
        <strain evidence="2 3">A8</strain>
    </source>
</reference>
<dbReference type="InterPro" id="IPR029068">
    <property type="entry name" value="Glyas_Bleomycin-R_OHBP_Dase"/>
</dbReference>
<dbReference type="PROSITE" id="PS51819">
    <property type="entry name" value="VOC"/>
    <property type="match status" value="1"/>
</dbReference>
<dbReference type="KEGG" id="dja:HY57_10075"/>
<dbReference type="AlphaFoldDB" id="A0A075JZU9"/>
<dbReference type="HOGENOM" id="CLU_108054_3_0_6"/>
<dbReference type="RefSeq" id="WP_019465117.1">
    <property type="nucleotide sequence ID" value="NZ_ALOY01000148.1"/>
</dbReference>
<proteinExistence type="predicted"/>
<dbReference type="Pfam" id="PF18029">
    <property type="entry name" value="Glyoxalase_6"/>
    <property type="match status" value="1"/>
</dbReference>
<dbReference type="Gene3D" id="3.10.180.10">
    <property type="entry name" value="2,3-Dihydroxybiphenyl 1,2-Dioxygenase, domain 1"/>
    <property type="match status" value="1"/>
</dbReference>
<organism evidence="2 3">
    <name type="scientific">Dyella japonica A8</name>
    <dbReference type="NCBI Taxonomy" id="1217721"/>
    <lineage>
        <taxon>Bacteria</taxon>
        <taxon>Pseudomonadati</taxon>
        <taxon>Pseudomonadota</taxon>
        <taxon>Gammaproteobacteria</taxon>
        <taxon>Lysobacterales</taxon>
        <taxon>Rhodanobacteraceae</taxon>
        <taxon>Dyella</taxon>
    </lineage>
</organism>